<evidence type="ECO:0000259" key="4">
    <source>
        <dbReference type="PROSITE" id="PS51857"/>
    </source>
</evidence>
<dbReference type="Pfam" id="PF00313">
    <property type="entry name" value="CSD"/>
    <property type="match status" value="1"/>
</dbReference>
<feature type="domain" description="CSD" evidence="4">
    <location>
        <begin position="2"/>
        <end position="66"/>
    </location>
</feature>
<dbReference type="SUPFAM" id="SSF50249">
    <property type="entry name" value="Nucleic acid-binding proteins"/>
    <property type="match status" value="1"/>
</dbReference>
<evidence type="ECO:0000256" key="3">
    <source>
        <dbReference type="RuleBase" id="RU000408"/>
    </source>
</evidence>
<evidence type="ECO:0000313" key="5">
    <source>
        <dbReference type="EMBL" id="GAX62305.1"/>
    </source>
</evidence>
<reference evidence="6" key="1">
    <citation type="journal article" date="2017" name="Environ. Microbiol. Rep.">
        <title>Genetic Diversity of Marine Anaerobic Ammonium-Oxidizing Bacteria as Revealed by Genomic and Proteomic Analyses of 'Candidatus Scalindua japonica'.</title>
        <authorList>
            <person name="Oshiki M."/>
            <person name="Mizuto K."/>
            <person name="Kimura Z."/>
            <person name="Kindaichi T."/>
            <person name="Satoh H."/>
            <person name="Okabe S."/>
        </authorList>
    </citation>
    <scope>NUCLEOTIDE SEQUENCE [LARGE SCALE GENOMIC DNA]</scope>
    <source>
        <strain evidence="6">husup-a2</strain>
    </source>
</reference>
<dbReference type="PIRSF" id="PIRSF002599">
    <property type="entry name" value="Cold_shock_A"/>
    <property type="match status" value="1"/>
</dbReference>
<dbReference type="EMBL" id="BAOS01000029">
    <property type="protein sequence ID" value="GAX62305.1"/>
    <property type="molecule type" value="Genomic_DNA"/>
</dbReference>
<dbReference type="RefSeq" id="WP_096895688.1">
    <property type="nucleotide sequence ID" value="NZ_BAOS01000029.1"/>
</dbReference>
<dbReference type="Gene3D" id="2.40.50.140">
    <property type="entry name" value="Nucleic acid-binding proteins"/>
    <property type="match status" value="1"/>
</dbReference>
<dbReference type="InterPro" id="IPR012340">
    <property type="entry name" value="NA-bd_OB-fold"/>
</dbReference>
<dbReference type="PANTHER" id="PTHR11544">
    <property type="entry name" value="COLD SHOCK DOMAIN CONTAINING PROTEINS"/>
    <property type="match status" value="1"/>
</dbReference>
<dbReference type="PROSITE" id="PS00352">
    <property type="entry name" value="CSD_1"/>
    <property type="match status" value="1"/>
</dbReference>
<dbReference type="SMART" id="SM00357">
    <property type="entry name" value="CSP"/>
    <property type="match status" value="1"/>
</dbReference>
<dbReference type="CDD" id="cd04458">
    <property type="entry name" value="CSP_CDS"/>
    <property type="match status" value="1"/>
</dbReference>
<name>A0A286U2F7_9BACT</name>
<evidence type="ECO:0000313" key="6">
    <source>
        <dbReference type="Proteomes" id="UP000218542"/>
    </source>
</evidence>
<evidence type="ECO:0000256" key="2">
    <source>
        <dbReference type="ARBA" id="ARBA00022490"/>
    </source>
</evidence>
<dbReference type="Gene3D" id="6.20.370.130">
    <property type="match status" value="1"/>
</dbReference>
<protein>
    <submittedName>
        <fullName evidence="5">Cold shock protein</fullName>
    </submittedName>
</protein>
<dbReference type="InterPro" id="IPR012156">
    <property type="entry name" value="Cold_shock_CspA"/>
</dbReference>
<dbReference type="PRINTS" id="PR00050">
    <property type="entry name" value="COLDSHOCK"/>
</dbReference>
<evidence type="ECO:0000256" key="1">
    <source>
        <dbReference type="ARBA" id="ARBA00004496"/>
    </source>
</evidence>
<dbReference type="InterPro" id="IPR050181">
    <property type="entry name" value="Cold_shock_domain"/>
</dbReference>
<dbReference type="InterPro" id="IPR002059">
    <property type="entry name" value="CSP_DNA-bd"/>
</dbReference>
<sequence length="72" mass="8066">MIKKGTVKWFDVKKGFGFIQQEDGSDIFVHYSNISGNDFKVLEDGESVEFEVIDGHKGLQAQNVTKAEEAKT</sequence>
<dbReference type="AlphaFoldDB" id="A0A286U2F7"/>
<dbReference type="InterPro" id="IPR019844">
    <property type="entry name" value="CSD_CS"/>
</dbReference>
<keyword evidence="6" id="KW-1185">Reference proteome</keyword>
<dbReference type="InterPro" id="IPR011129">
    <property type="entry name" value="CSD"/>
</dbReference>
<proteinExistence type="predicted"/>
<gene>
    <name evidence="5" type="ORF">SCALIN_C29_0089</name>
</gene>
<dbReference type="PROSITE" id="PS51857">
    <property type="entry name" value="CSD_2"/>
    <property type="match status" value="1"/>
</dbReference>
<keyword evidence="2" id="KW-0963">Cytoplasm</keyword>
<accession>A0A286U2F7</accession>
<comment type="caution">
    <text evidence="5">The sequence shown here is derived from an EMBL/GenBank/DDBJ whole genome shotgun (WGS) entry which is preliminary data.</text>
</comment>
<comment type="subcellular location">
    <subcellularLocation>
        <location evidence="1 3">Cytoplasm</location>
    </subcellularLocation>
</comment>
<dbReference type="GO" id="GO:0005829">
    <property type="term" value="C:cytosol"/>
    <property type="evidence" value="ECO:0007669"/>
    <property type="project" value="UniProtKB-ARBA"/>
</dbReference>
<dbReference type="Proteomes" id="UP000218542">
    <property type="component" value="Unassembled WGS sequence"/>
</dbReference>
<dbReference type="OrthoDB" id="9805039at2"/>
<dbReference type="GO" id="GO:0003676">
    <property type="term" value="F:nucleic acid binding"/>
    <property type="evidence" value="ECO:0007669"/>
    <property type="project" value="InterPro"/>
</dbReference>
<organism evidence="5 6">
    <name type="scientific">Candidatus Scalindua japonica</name>
    <dbReference type="NCBI Taxonomy" id="1284222"/>
    <lineage>
        <taxon>Bacteria</taxon>
        <taxon>Pseudomonadati</taxon>
        <taxon>Planctomycetota</taxon>
        <taxon>Candidatus Brocadiia</taxon>
        <taxon>Candidatus Brocadiales</taxon>
        <taxon>Candidatus Scalinduaceae</taxon>
        <taxon>Candidatus Scalindua</taxon>
    </lineage>
</organism>